<dbReference type="GO" id="GO:0006813">
    <property type="term" value="P:potassium ion transport"/>
    <property type="evidence" value="ECO:0007669"/>
    <property type="project" value="InterPro"/>
</dbReference>
<dbReference type="AlphaFoldDB" id="A0A8J3K879"/>
<dbReference type="InterPro" id="IPR058776">
    <property type="entry name" value="KhtT-like_N"/>
</dbReference>
<sequence length="162" mass="16370">MTIIERSALPGIGMRYTLATVDGRGLAVICHASGRRDLLVYSSPHAEVAHGSVSLTPAQAHDVAELLHTLGVVDRLASAGRPGSADVAALPVPAGSPYAGRPLGELGSRLPAGISVLALIRDGDARPGADPDTVLLHDDVLVLTGGRADLAAAAEAVTGHPT</sequence>
<evidence type="ECO:0000313" key="3">
    <source>
        <dbReference type="Proteomes" id="UP000659904"/>
    </source>
</evidence>
<reference evidence="2 3" key="1">
    <citation type="submission" date="2021-01" db="EMBL/GenBank/DDBJ databases">
        <title>Whole genome shotgun sequence of Catellatospora citrea NBRC 14495.</title>
        <authorList>
            <person name="Komaki H."/>
            <person name="Tamura T."/>
        </authorList>
    </citation>
    <scope>NUCLEOTIDE SEQUENCE [LARGE SCALE GENOMIC DNA]</scope>
    <source>
        <strain evidence="2 3">NBRC 14495</strain>
    </source>
</reference>
<dbReference type="Proteomes" id="UP000659904">
    <property type="component" value="Unassembled WGS sequence"/>
</dbReference>
<feature type="domain" description="RCK C-terminal" evidence="1">
    <location>
        <begin position="74"/>
        <end position="159"/>
    </location>
</feature>
<name>A0A8J3K879_9ACTN</name>
<comment type="caution">
    <text evidence="2">The sequence shown here is derived from an EMBL/GenBank/DDBJ whole genome shotgun (WGS) entry which is preliminary data.</text>
</comment>
<dbReference type="EMBL" id="BONH01000014">
    <property type="protein sequence ID" value="GIF98297.1"/>
    <property type="molecule type" value="Genomic_DNA"/>
</dbReference>
<protein>
    <submittedName>
        <fullName evidence="2">Potassium transporter TrkA</fullName>
    </submittedName>
</protein>
<dbReference type="InterPro" id="IPR006037">
    <property type="entry name" value="RCK_C"/>
</dbReference>
<dbReference type="SUPFAM" id="SSF116726">
    <property type="entry name" value="TrkA C-terminal domain-like"/>
    <property type="match status" value="1"/>
</dbReference>
<dbReference type="InterPro" id="IPR026278">
    <property type="entry name" value="KhtT"/>
</dbReference>
<dbReference type="PIRSF" id="PIRSF005028">
    <property type="entry name" value="KhtT"/>
    <property type="match status" value="1"/>
</dbReference>
<evidence type="ECO:0000259" key="1">
    <source>
        <dbReference type="PROSITE" id="PS51202"/>
    </source>
</evidence>
<dbReference type="RefSeq" id="WP_120314620.1">
    <property type="nucleotide sequence ID" value="NZ_BONH01000014.1"/>
</dbReference>
<organism evidence="2 3">
    <name type="scientific">Catellatospora citrea</name>
    <dbReference type="NCBI Taxonomy" id="53366"/>
    <lineage>
        <taxon>Bacteria</taxon>
        <taxon>Bacillati</taxon>
        <taxon>Actinomycetota</taxon>
        <taxon>Actinomycetes</taxon>
        <taxon>Micromonosporales</taxon>
        <taxon>Micromonosporaceae</taxon>
        <taxon>Catellatospora</taxon>
    </lineage>
</organism>
<dbReference type="InterPro" id="IPR036721">
    <property type="entry name" value="RCK_C_sf"/>
</dbReference>
<proteinExistence type="predicted"/>
<keyword evidence="3" id="KW-1185">Reference proteome</keyword>
<dbReference type="Gene3D" id="3.30.70.1450">
    <property type="entry name" value="Regulator of K+ conductance, C-terminal domain"/>
    <property type="match status" value="1"/>
</dbReference>
<accession>A0A8J3K879</accession>
<dbReference type="Pfam" id="PF25991">
    <property type="entry name" value="KhtT_N"/>
    <property type="match status" value="1"/>
</dbReference>
<dbReference type="PROSITE" id="PS51202">
    <property type="entry name" value="RCK_C"/>
    <property type="match status" value="1"/>
</dbReference>
<gene>
    <name evidence="2" type="ORF">Cci01nite_33910</name>
</gene>
<dbReference type="GO" id="GO:0008324">
    <property type="term" value="F:monoatomic cation transmembrane transporter activity"/>
    <property type="evidence" value="ECO:0007669"/>
    <property type="project" value="InterPro"/>
</dbReference>
<dbReference type="Pfam" id="PF02080">
    <property type="entry name" value="TrkA_C"/>
    <property type="match status" value="1"/>
</dbReference>
<evidence type="ECO:0000313" key="2">
    <source>
        <dbReference type="EMBL" id="GIF98297.1"/>
    </source>
</evidence>